<dbReference type="Ensembl" id="ENSAMXT00000053447.1">
    <property type="protein sequence ID" value="ENSAMXP00000049351.1"/>
    <property type="gene ID" value="ENSAMXG00000042021.1"/>
</dbReference>
<keyword evidence="3" id="KW-0378">Hydrolase</keyword>
<accession>A0A3B1K5U9</accession>
<dbReference type="InterPro" id="IPR037684">
    <property type="entry name" value="GBP_C"/>
</dbReference>
<dbReference type="InParanoid" id="A0A3B1K5U9"/>
<dbReference type="GeneTree" id="ENSGT00940000162297"/>
<keyword evidence="4" id="KW-0391">Immunity</keyword>
<keyword evidence="10" id="KW-1185">Reference proteome</keyword>
<dbReference type="InterPro" id="IPR030386">
    <property type="entry name" value="G_GB1_RHD3_dom"/>
</dbReference>
<evidence type="ECO:0000256" key="7">
    <source>
        <dbReference type="SAM" id="Coils"/>
    </source>
</evidence>
<dbReference type="SUPFAM" id="SSF52540">
    <property type="entry name" value="P-loop containing nucleoside triphosphate hydrolases"/>
    <property type="match status" value="1"/>
</dbReference>
<feature type="coiled-coil region" evidence="7">
    <location>
        <begin position="462"/>
        <end position="576"/>
    </location>
</feature>
<dbReference type="PANTHER" id="PTHR10751">
    <property type="entry name" value="GUANYLATE BINDING PROTEIN"/>
    <property type="match status" value="1"/>
</dbReference>
<dbReference type="GO" id="GO:0003924">
    <property type="term" value="F:GTPase activity"/>
    <property type="evidence" value="ECO:0007669"/>
    <property type="project" value="InterPro"/>
</dbReference>
<dbReference type="GO" id="GO:0005525">
    <property type="term" value="F:GTP binding"/>
    <property type="evidence" value="ECO:0007669"/>
    <property type="project" value="UniProtKB-KW"/>
</dbReference>
<keyword evidence="7" id="KW-0175">Coiled coil</keyword>
<dbReference type="GO" id="GO:0045087">
    <property type="term" value="P:innate immune response"/>
    <property type="evidence" value="ECO:0007669"/>
    <property type="project" value="UniProtKB-KW"/>
</dbReference>
<dbReference type="InterPro" id="IPR003191">
    <property type="entry name" value="Guanylate-bd/ATL_C"/>
</dbReference>
<dbReference type="Gene3D" id="1.20.1000.10">
    <property type="entry name" value="Guanylate-binding protein, C-terminal domain"/>
    <property type="match status" value="1"/>
</dbReference>
<dbReference type="AlphaFoldDB" id="A0A3B1K5U9"/>
<sequence length="611" mass="69449">MCSYHPMVNPVCLVENVGSSFCVSDNAIRYLEQISQPVVVVSVVGLYRTGKSYLMNRLAGKRTGFALGSTIESETKGIWMWCVPHPNKPVHTLVLLDTEGLGDVKKGDSKVNDRCCPAPESSAWRFFSASTLVYNSRGTIDNIALEQLHFVTQLAEHIKVKSPTPAEGVENKEEEEEEDSQFVKFFPNFIWAVRDFSLELTTREKGPIKEDEYLDNALQLKKGIDDHTGPLGICFVFPMPATPESMSKLENLGEHFCDHVFTESRVKTLKGGHRVTGRMFSHLVRLYVETISSGNMPCLENAVVTLAQIENQAAVQEGLKVYQSGMAQVRSSFPVSADDILDEHQKWSQMATTEFMKRSFQDQEGKYISLLTEKVDEHYSELLGENASSSEQRCWQLLSKLSKGLNDGQQKGEYTKPGGYAIYCSHRDSVISHYQSQPGKGVKAEDVLEAFLSETNVEANFILQADNSLKEKDKEIQKQREKAALEEQQKKALEEKHKELQRAQQVEGKRHEERMQQMETKFEEEKRLQVEELERAMERKLAEQEDLIKKNYYEKAELMRQEIDQLKDEIGNISQSFFQQTAMPLIETGVDVFSKILHFKLMKSVLKSSPV</sequence>
<evidence type="ECO:0000256" key="5">
    <source>
        <dbReference type="ARBA" id="ARBA00023134"/>
    </source>
</evidence>
<keyword evidence="2" id="KW-0547">Nucleotide-binding</keyword>
<evidence type="ECO:0000313" key="10">
    <source>
        <dbReference type="Proteomes" id="UP000018467"/>
    </source>
</evidence>
<name>A0A3B1K5U9_ASTMX</name>
<reference evidence="9" key="4">
    <citation type="submission" date="2025-09" db="UniProtKB">
        <authorList>
            <consortium name="Ensembl"/>
        </authorList>
    </citation>
    <scope>IDENTIFICATION</scope>
</reference>
<keyword evidence="1" id="KW-0399">Innate immunity</keyword>
<dbReference type="SUPFAM" id="SSF48340">
    <property type="entry name" value="Interferon-induced guanylate-binding protein 1 (GBP1), C-terminal domain"/>
    <property type="match status" value="1"/>
</dbReference>
<keyword evidence="5" id="KW-0342">GTP-binding</keyword>
<reference evidence="10" key="1">
    <citation type="submission" date="2013-03" db="EMBL/GenBank/DDBJ databases">
        <authorList>
            <person name="Jeffery W."/>
            <person name="Warren W."/>
            <person name="Wilson R.K."/>
        </authorList>
    </citation>
    <scope>NUCLEOTIDE SEQUENCE</scope>
    <source>
        <strain evidence="10">female</strain>
    </source>
</reference>
<protein>
    <recommendedName>
        <fullName evidence="8">GB1/RHD3-type G domain-containing protein</fullName>
    </recommendedName>
</protein>
<comment type="similarity">
    <text evidence="6">Belongs to the TRAFAC class dynamin-like GTPase superfamily. GB1/RHD3 GTPase family.</text>
</comment>
<dbReference type="Proteomes" id="UP000018467">
    <property type="component" value="Unassembled WGS sequence"/>
</dbReference>
<evidence type="ECO:0000256" key="2">
    <source>
        <dbReference type="ARBA" id="ARBA00022741"/>
    </source>
</evidence>
<reference evidence="10" key="2">
    <citation type="journal article" date="2014" name="Nat. Commun.">
        <title>The cavefish genome reveals candidate genes for eye loss.</title>
        <authorList>
            <person name="McGaugh S.E."/>
            <person name="Gross J.B."/>
            <person name="Aken B."/>
            <person name="Blin M."/>
            <person name="Borowsky R."/>
            <person name="Chalopin D."/>
            <person name="Hinaux H."/>
            <person name="Jeffery W.R."/>
            <person name="Keene A."/>
            <person name="Ma L."/>
            <person name="Minx P."/>
            <person name="Murphy D."/>
            <person name="O'Quin K.E."/>
            <person name="Retaux S."/>
            <person name="Rohner N."/>
            <person name="Searle S.M."/>
            <person name="Stahl B.A."/>
            <person name="Tabin C."/>
            <person name="Volff J.N."/>
            <person name="Yoshizawa M."/>
            <person name="Warren W.C."/>
        </authorList>
    </citation>
    <scope>NUCLEOTIDE SEQUENCE [LARGE SCALE GENOMIC DNA]</scope>
    <source>
        <strain evidence="10">female</strain>
    </source>
</reference>
<dbReference type="PROSITE" id="PS51715">
    <property type="entry name" value="G_GB1_RHD3"/>
    <property type="match status" value="1"/>
</dbReference>
<dbReference type="InterPro" id="IPR036543">
    <property type="entry name" value="Guanylate-bd_C_sf"/>
</dbReference>
<evidence type="ECO:0000313" key="9">
    <source>
        <dbReference type="Ensembl" id="ENSAMXP00000049351.1"/>
    </source>
</evidence>
<dbReference type="InterPro" id="IPR027417">
    <property type="entry name" value="P-loop_NTPase"/>
</dbReference>
<organism evidence="9 10">
    <name type="scientific">Astyanax mexicanus</name>
    <name type="common">Blind cave fish</name>
    <name type="synonym">Astyanax fasciatus mexicanus</name>
    <dbReference type="NCBI Taxonomy" id="7994"/>
    <lineage>
        <taxon>Eukaryota</taxon>
        <taxon>Metazoa</taxon>
        <taxon>Chordata</taxon>
        <taxon>Craniata</taxon>
        <taxon>Vertebrata</taxon>
        <taxon>Euteleostomi</taxon>
        <taxon>Actinopterygii</taxon>
        <taxon>Neopterygii</taxon>
        <taxon>Teleostei</taxon>
        <taxon>Ostariophysi</taxon>
        <taxon>Characiformes</taxon>
        <taxon>Characoidei</taxon>
        <taxon>Acestrorhamphidae</taxon>
        <taxon>Acestrorhamphinae</taxon>
        <taxon>Astyanax</taxon>
    </lineage>
</organism>
<evidence type="ECO:0000256" key="6">
    <source>
        <dbReference type="PROSITE-ProRule" id="PRU01052"/>
    </source>
</evidence>
<dbReference type="InterPro" id="IPR015894">
    <property type="entry name" value="Guanylate-bd_N"/>
</dbReference>
<evidence type="ECO:0000259" key="8">
    <source>
        <dbReference type="PROSITE" id="PS51715"/>
    </source>
</evidence>
<dbReference type="CDD" id="cd16269">
    <property type="entry name" value="GBP_C"/>
    <property type="match status" value="1"/>
</dbReference>
<dbReference type="Bgee" id="ENSAMXG00000042021">
    <property type="expression patterns" value="Expressed in pharyngeal gill and 1 other cell type or tissue"/>
</dbReference>
<dbReference type="Pfam" id="PF02263">
    <property type="entry name" value="GBP"/>
    <property type="match status" value="1"/>
</dbReference>
<feature type="domain" description="GB1/RHD3-type G" evidence="8">
    <location>
        <begin position="35"/>
        <end position="226"/>
    </location>
</feature>
<evidence type="ECO:0000256" key="3">
    <source>
        <dbReference type="ARBA" id="ARBA00022801"/>
    </source>
</evidence>
<proteinExistence type="inferred from homology"/>
<evidence type="ECO:0000256" key="4">
    <source>
        <dbReference type="ARBA" id="ARBA00022859"/>
    </source>
</evidence>
<dbReference type="Pfam" id="PF02841">
    <property type="entry name" value="GBP_C"/>
    <property type="match status" value="1"/>
</dbReference>
<dbReference type="Gene3D" id="3.40.50.300">
    <property type="entry name" value="P-loop containing nucleotide triphosphate hydrolases"/>
    <property type="match status" value="1"/>
</dbReference>
<reference evidence="9" key="3">
    <citation type="submission" date="2025-08" db="UniProtKB">
        <authorList>
            <consortium name="Ensembl"/>
        </authorList>
    </citation>
    <scope>IDENTIFICATION</scope>
</reference>
<evidence type="ECO:0000256" key="1">
    <source>
        <dbReference type="ARBA" id="ARBA00022588"/>
    </source>
</evidence>